<reference evidence="1" key="1">
    <citation type="submission" date="2014-09" db="EMBL/GenBank/DDBJ databases">
        <authorList>
            <person name="Magalhaes I.L.F."/>
            <person name="Oliveira U."/>
            <person name="Santos F.R."/>
            <person name="Vidigal T.H.D.A."/>
            <person name="Brescovit A.D."/>
            <person name="Santos A.J."/>
        </authorList>
    </citation>
    <scope>NUCLEOTIDE SEQUENCE</scope>
    <source>
        <tissue evidence="1">Shoot tissue taken approximately 20 cm above the soil surface</tissue>
    </source>
</reference>
<sequence>MYGSILELFGKNTDYKGQ</sequence>
<protein>
    <submittedName>
        <fullName evidence="1">Uncharacterized protein</fullName>
    </submittedName>
</protein>
<dbReference type="AlphaFoldDB" id="A0A0A9FEF6"/>
<dbReference type="EMBL" id="GBRH01186456">
    <property type="protein sequence ID" value="JAE11440.1"/>
    <property type="molecule type" value="Transcribed_RNA"/>
</dbReference>
<evidence type="ECO:0000313" key="1">
    <source>
        <dbReference type="EMBL" id="JAE11440.1"/>
    </source>
</evidence>
<reference evidence="1" key="2">
    <citation type="journal article" date="2015" name="Data Brief">
        <title>Shoot transcriptome of the giant reed, Arundo donax.</title>
        <authorList>
            <person name="Barrero R.A."/>
            <person name="Guerrero F.D."/>
            <person name="Moolhuijzen P."/>
            <person name="Goolsby J.A."/>
            <person name="Tidwell J."/>
            <person name="Bellgard S.E."/>
            <person name="Bellgard M.I."/>
        </authorList>
    </citation>
    <scope>NUCLEOTIDE SEQUENCE</scope>
    <source>
        <tissue evidence="1">Shoot tissue taken approximately 20 cm above the soil surface</tissue>
    </source>
</reference>
<proteinExistence type="predicted"/>
<organism evidence="1">
    <name type="scientific">Arundo donax</name>
    <name type="common">Giant reed</name>
    <name type="synonym">Donax arundinaceus</name>
    <dbReference type="NCBI Taxonomy" id="35708"/>
    <lineage>
        <taxon>Eukaryota</taxon>
        <taxon>Viridiplantae</taxon>
        <taxon>Streptophyta</taxon>
        <taxon>Embryophyta</taxon>
        <taxon>Tracheophyta</taxon>
        <taxon>Spermatophyta</taxon>
        <taxon>Magnoliopsida</taxon>
        <taxon>Liliopsida</taxon>
        <taxon>Poales</taxon>
        <taxon>Poaceae</taxon>
        <taxon>PACMAD clade</taxon>
        <taxon>Arundinoideae</taxon>
        <taxon>Arundineae</taxon>
        <taxon>Arundo</taxon>
    </lineage>
</organism>
<accession>A0A0A9FEF6</accession>
<name>A0A0A9FEF6_ARUDO</name>